<dbReference type="SUPFAM" id="SSF53335">
    <property type="entry name" value="S-adenosyl-L-methionine-dependent methyltransferases"/>
    <property type="match status" value="1"/>
</dbReference>
<dbReference type="InterPro" id="IPR029063">
    <property type="entry name" value="SAM-dependent_MTases_sf"/>
</dbReference>
<organism evidence="2 3">
    <name type="scientific">Planktothrix tepida PCC 9214</name>
    <dbReference type="NCBI Taxonomy" id="671072"/>
    <lineage>
        <taxon>Bacteria</taxon>
        <taxon>Bacillati</taxon>
        <taxon>Cyanobacteriota</taxon>
        <taxon>Cyanophyceae</taxon>
        <taxon>Oscillatoriophycideae</taxon>
        <taxon>Oscillatoriales</taxon>
        <taxon>Microcoleaceae</taxon>
        <taxon>Planktothrix</taxon>
    </lineage>
</organism>
<dbReference type="PANTHER" id="PTHR43591">
    <property type="entry name" value="METHYLTRANSFERASE"/>
    <property type="match status" value="1"/>
</dbReference>
<dbReference type="STRING" id="671072.PL9214510084"/>
<sequence>MNLLKTQAFTQNSQKIWIDAHVHIHDCFPLDQLLNSALKNFQQVSQIESPTSLLFLTEIQGINQFKKLLIYAESQPNNIAGWTFHKTQEIFSIEAKNQQNQSIFIIAGRQIVTAEKLEVLALITDKTVEDGLPIETTLTEIQDRGGIPVLPWGVGKWIGKRGKLLNHLLNSDQIPLLFLGDNSGRPVFWLRPPYFKLAEQKGWQVLPGTDPLSLATQASRPGSFGFNIEGEFNPKKPGNSIKQILLNSQTKIQPYGRLENPVRFIQNQLAIRSHSSAKMPPQEQTIVSTNGFPETADIETSSDGYASRFAGELGQWLLKVQEEATLKLLAAYPQATVLDVGGGHGQITKPLIENGYQVTVLGSDEICKNRIQTLIDANLCSFKVGNVLDLPYPDNAFDVVISYRFLAHVTQWQKFLSELSRVAKKAVIIDYPTLRSVNSIAPYLFKFKKGLEGNTRTYITYDESELVDFFKSLGLKQTERYPQFFIPMVLHRALKSPTVSSVLEQPFRVSGLTYLLGSPVIAKFIKS</sequence>
<dbReference type="GO" id="GO:0008757">
    <property type="term" value="F:S-adenosylmethionine-dependent methyltransferase activity"/>
    <property type="evidence" value="ECO:0007669"/>
    <property type="project" value="InterPro"/>
</dbReference>
<proteinExistence type="predicted"/>
<accession>A0A1J1LLR3</accession>
<dbReference type="InterPro" id="IPR013216">
    <property type="entry name" value="Methyltransf_11"/>
</dbReference>
<protein>
    <submittedName>
        <fullName evidence="2">Methylase involved in ubiquinone/menaquinone biosynthesis</fullName>
    </submittedName>
</protein>
<dbReference type="RefSeq" id="WP_245824271.1">
    <property type="nucleotide sequence ID" value="NZ_LN889802.1"/>
</dbReference>
<keyword evidence="2" id="KW-0808">Transferase</keyword>
<dbReference type="CDD" id="cd02440">
    <property type="entry name" value="AdoMet_MTases"/>
    <property type="match status" value="1"/>
</dbReference>
<gene>
    <name evidence="2" type="ORF">PL9214510084</name>
</gene>
<dbReference type="Gene3D" id="3.40.50.150">
    <property type="entry name" value="Vaccinia Virus protein VP39"/>
    <property type="match status" value="1"/>
</dbReference>
<keyword evidence="3" id="KW-1185">Reference proteome</keyword>
<evidence type="ECO:0000313" key="3">
    <source>
        <dbReference type="Proteomes" id="UP000184315"/>
    </source>
</evidence>
<dbReference type="EMBL" id="CZDF01000157">
    <property type="protein sequence ID" value="CUR33415.1"/>
    <property type="molecule type" value="Genomic_DNA"/>
</dbReference>
<evidence type="ECO:0000259" key="1">
    <source>
        <dbReference type="Pfam" id="PF08241"/>
    </source>
</evidence>
<dbReference type="GO" id="GO:0032259">
    <property type="term" value="P:methylation"/>
    <property type="evidence" value="ECO:0007669"/>
    <property type="project" value="UniProtKB-KW"/>
</dbReference>
<dbReference type="AlphaFoldDB" id="A0A1J1LLR3"/>
<evidence type="ECO:0000313" key="2">
    <source>
        <dbReference type="EMBL" id="CUR33415.1"/>
    </source>
</evidence>
<feature type="domain" description="Methyltransferase type 11" evidence="1">
    <location>
        <begin position="338"/>
        <end position="425"/>
    </location>
</feature>
<name>A0A1J1LLR3_9CYAN</name>
<dbReference type="Pfam" id="PF08241">
    <property type="entry name" value="Methyltransf_11"/>
    <property type="match status" value="1"/>
</dbReference>
<keyword evidence="2" id="KW-0489">Methyltransferase</keyword>
<reference evidence="3" key="1">
    <citation type="submission" date="2015-10" db="EMBL/GenBank/DDBJ databases">
        <authorList>
            <person name="Regsiter A."/>
            <person name="william w."/>
        </authorList>
    </citation>
    <scope>NUCLEOTIDE SEQUENCE [LARGE SCALE GENOMIC DNA]</scope>
</reference>
<dbReference type="Proteomes" id="UP000184315">
    <property type="component" value="Unassembled WGS sequence"/>
</dbReference>
<keyword evidence="2" id="KW-0830">Ubiquinone</keyword>